<evidence type="ECO:0000256" key="1">
    <source>
        <dbReference type="ARBA" id="ARBA00010088"/>
    </source>
</evidence>
<evidence type="ECO:0000313" key="7">
    <source>
        <dbReference type="Proteomes" id="UP000287766"/>
    </source>
</evidence>
<feature type="domain" description="Peptidase S33 tripeptidyl aminopeptidase-like C-terminal" evidence="5">
    <location>
        <begin position="418"/>
        <end position="481"/>
    </location>
</feature>
<comment type="similarity">
    <text evidence="1">Belongs to the peptidase S33 family.</text>
</comment>
<dbReference type="Proteomes" id="UP000287766">
    <property type="component" value="Unassembled WGS sequence"/>
</dbReference>
<feature type="chain" id="PRO_5031392702" evidence="3">
    <location>
        <begin position="25"/>
        <end position="499"/>
    </location>
</feature>
<keyword evidence="2 6" id="KW-0378">Hydrolase</keyword>
<accession>A0A7Z6ZV48</accession>
<feature type="domain" description="AB hydrolase-1" evidence="4">
    <location>
        <begin position="90"/>
        <end position="258"/>
    </location>
</feature>
<dbReference type="AlphaFoldDB" id="A0A7Z6ZV48"/>
<keyword evidence="3" id="KW-0732">Signal</keyword>
<dbReference type="EMBL" id="PIPR01000001">
    <property type="protein sequence ID" value="RUO41974.1"/>
    <property type="molecule type" value="Genomic_DNA"/>
</dbReference>
<dbReference type="InterPro" id="IPR000073">
    <property type="entry name" value="AB_hydrolase_1"/>
</dbReference>
<dbReference type="SUPFAM" id="SSF53474">
    <property type="entry name" value="alpha/beta-Hydrolases"/>
    <property type="match status" value="1"/>
</dbReference>
<dbReference type="Pfam" id="PF08386">
    <property type="entry name" value="Abhydrolase_4"/>
    <property type="match status" value="1"/>
</dbReference>
<organism evidence="6 7">
    <name type="scientific">Pseudidiomarina aestuarii</name>
    <dbReference type="NCBI Taxonomy" id="624146"/>
    <lineage>
        <taxon>Bacteria</taxon>
        <taxon>Pseudomonadati</taxon>
        <taxon>Pseudomonadota</taxon>
        <taxon>Gammaproteobacteria</taxon>
        <taxon>Alteromonadales</taxon>
        <taxon>Idiomarinaceae</taxon>
        <taxon>Pseudidiomarina</taxon>
    </lineage>
</organism>
<dbReference type="PANTHER" id="PTHR43248:SF25">
    <property type="entry name" value="AB HYDROLASE-1 DOMAIN-CONTAINING PROTEIN-RELATED"/>
    <property type="match status" value="1"/>
</dbReference>
<keyword evidence="7" id="KW-1185">Reference proteome</keyword>
<dbReference type="InterPro" id="IPR029058">
    <property type="entry name" value="AB_hydrolase_fold"/>
</dbReference>
<evidence type="ECO:0000313" key="6">
    <source>
        <dbReference type="EMBL" id="RUO41974.1"/>
    </source>
</evidence>
<dbReference type="InterPro" id="IPR051601">
    <property type="entry name" value="Serine_prot/Carboxylest_S33"/>
</dbReference>
<sequence>MRYFLIFQHAVFVVALLAMPWAGAEPSKAPSQQRLYPNEQPITFTTMDGQTTDAFSGFISVPENRNNATSRIIKVHYVRFPATTRESTTPIIYLAGGPGGSGINTAKYPNFRFPLFMAMREFGDVIALDQRGTGLSDDMPECRSRQHLEGTTEQTEAEVTRLYRAAALECADFWAQHGIDIKGYNTLESAHDLNDLREHLNAPQMTLWGISYGSHLAFAAMKAYPEKIQQVVIASAEGLDQTVKLPARTDAYFARLQAAINTQEKARELYPDIVTMMHSVHEKLAKEPLPVTYENDSGKRTLLFQKQHLQFLAAGMISDPHRGVPLLLHLYRTLDRENVAAQTNLLSDVLKRGYFDDTQISFRAMPMAMDIASGISQERLQLVKDQSKTSLLGLSLNFPMPQMNEAIPELTLGDDFRVNPTSAIPTLLLTGTLDGRTYPEGQLEATSGLSRLTHVTVVNAGHNLFMRSPKVTEVIRSFLASEVVSETEIVIDLPDFARW</sequence>
<evidence type="ECO:0000256" key="3">
    <source>
        <dbReference type="SAM" id="SignalP"/>
    </source>
</evidence>
<feature type="signal peptide" evidence="3">
    <location>
        <begin position="1"/>
        <end position="24"/>
    </location>
</feature>
<gene>
    <name evidence="6" type="ORF">CWE22_07475</name>
</gene>
<dbReference type="InterPro" id="IPR013595">
    <property type="entry name" value="Pept_S33_TAP-like_C"/>
</dbReference>
<dbReference type="GO" id="GO:0016787">
    <property type="term" value="F:hydrolase activity"/>
    <property type="evidence" value="ECO:0007669"/>
    <property type="project" value="UniProtKB-KW"/>
</dbReference>
<dbReference type="PANTHER" id="PTHR43248">
    <property type="entry name" value="2-SUCCINYL-6-HYDROXY-2,4-CYCLOHEXADIENE-1-CARBOXYLATE SYNTHASE"/>
    <property type="match status" value="1"/>
</dbReference>
<dbReference type="RefSeq" id="WP_169930701.1">
    <property type="nucleotide sequence ID" value="NZ_PIPR01000001.1"/>
</dbReference>
<evidence type="ECO:0000256" key="2">
    <source>
        <dbReference type="ARBA" id="ARBA00022801"/>
    </source>
</evidence>
<evidence type="ECO:0000259" key="4">
    <source>
        <dbReference type="Pfam" id="PF00561"/>
    </source>
</evidence>
<protein>
    <submittedName>
        <fullName evidence="6">Alpha/beta hydrolase</fullName>
    </submittedName>
</protein>
<proteinExistence type="inferred from homology"/>
<evidence type="ECO:0000259" key="5">
    <source>
        <dbReference type="Pfam" id="PF08386"/>
    </source>
</evidence>
<comment type="caution">
    <text evidence="6">The sequence shown here is derived from an EMBL/GenBank/DDBJ whole genome shotgun (WGS) entry which is preliminary data.</text>
</comment>
<dbReference type="Pfam" id="PF00561">
    <property type="entry name" value="Abhydrolase_1"/>
    <property type="match status" value="1"/>
</dbReference>
<reference evidence="7" key="1">
    <citation type="journal article" date="2018" name="Front. Microbiol.">
        <title>Genome-Based Analysis Reveals the Taxonomy and Diversity of the Family Idiomarinaceae.</title>
        <authorList>
            <person name="Liu Y."/>
            <person name="Lai Q."/>
            <person name="Shao Z."/>
        </authorList>
    </citation>
    <scope>NUCLEOTIDE SEQUENCE [LARGE SCALE GENOMIC DNA]</scope>
    <source>
        <strain evidence="7">KYW314</strain>
    </source>
</reference>
<name>A0A7Z6ZV48_9GAMM</name>
<dbReference type="Gene3D" id="3.40.50.1820">
    <property type="entry name" value="alpha/beta hydrolase"/>
    <property type="match status" value="1"/>
</dbReference>